<feature type="compositionally biased region" description="Basic and acidic residues" evidence="1">
    <location>
        <begin position="100"/>
        <end position="109"/>
    </location>
</feature>
<proteinExistence type="predicted"/>
<evidence type="ECO:0000256" key="1">
    <source>
        <dbReference type="SAM" id="MobiDB-lite"/>
    </source>
</evidence>
<dbReference type="Proteomes" id="UP000800035">
    <property type="component" value="Unassembled WGS sequence"/>
</dbReference>
<feature type="region of interest" description="Disordered" evidence="1">
    <location>
        <begin position="1"/>
        <end position="27"/>
    </location>
</feature>
<organism evidence="2 3">
    <name type="scientific">Byssothecium circinans</name>
    <dbReference type="NCBI Taxonomy" id="147558"/>
    <lineage>
        <taxon>Eukaryota</taxon>
        <taxon>Fungi</taxon>
        <taxon>Dikarya</taxon>
        <taxon>Ascomycota</taxon>
        <taxon>Pezizomycotina</taxon>
        <taxon>Dothideomycetes</taxon>
        <taxon>Pleosporomycetidae</taxon>
        <taxon>Pleosporales</taxon>
        <taxon>Massarineae</taxon>
        <taxon>Massarinaceae</taxon>
        <taxon>Byssothecium</taxon>
    </lineage>
</organism>
<name>A0A6A5TJ43_9PLEO</name>
<evidence type="ECO:0000313" key="2">
    <source>
        <dbReference type="EMBL" id="KAF1951672.1"/>
    </source>
</evidence>
<reference evidence="2" key="1">
    <citation type="journal article" date="2020" name="Stud. Mycol.">
        <title>101 Dothideomycetes genomes: a test case for predicting lifestyles and emergence of pathogens.</title>
        <authorList>
            <person name="Haridas S."/>
            <person name="Albert R."/>
            <person name="Binder M."/>
            <person name="Bloem J."/>
            <person name="Labutti K."/>
            <person name="Salamov A."/>
            <person name="Andreopoulos B."/>
            <person name="Baker S."/>
            <person name="Barry K."/>
            <person name="Bills G."/>
            <person name="Bluhm B."/>
            <person name="Cannon C."/>
            <person name="Castanera R."/>
            <person name="Culley D."/>
            <person name="Daum C."/>
            <person name="Ezra D."/>
            <person name="Gonzalez J."/>
            <person name="Henrissat B."/>
            <person name="Kuo A."/>
            <person name="Liang C."/>
            <person name="Lipzen A."/>
            <person name="Lutzoni F."/>
            <person name="Magnuson J."/>
            <person name="Mondo S."/>
            <person name="Nolan M."/>
            <person name="Ohm R."/>
            <person name="Pangilinan J."/>
            <person name="Park H.-J."/>
            <person name="Ramirez L."/>
            <person name="Alfaro M."/>
            <person name="Sun H."/>
            <person name="Tritt A."/>
            <person name="Yoshinaga Y."/>
            <person name="Zwiers L.-H."/>
            <person name="Turgeon B."/>
            <person name="Goodwin S."/>
            <person name="Spatafora J."/>
            <person name="Crous P."/>
            <person name="Grigoriev I."/>
        </authorList>
    </citation>
    <scope>NUCLEOTIDE SEQUENCE</scope>
    <source>
        <strain evidence="2">CBS 675.92</strain>
    </source>
</reference>
<dbReference type="EMBL" id="ML977015">
    <property type="protein sequence ID" value="KAF1951672.1"/>
    <property type="molecule type" value="Genomic_DNA"/>
</dbReference>
<evidence type="ECO:0000313" key="3">
    <source>
        <dbReference type="Proteomes" id="UP000800035"/>
    </source>
</evidence>
<feature type="compositionally biased region" description="Low complexity" evidence="1">
    <location>
        <begin position="16"/>
        <end position="27"/>
    </location>
</feature>
<sequence>MSTDPFTSALIPYRPSPSTTTLTSTSPSTSLIPARYFTAQTGQALATELLYRLLFDILNRLLASLHRFAAKQFDSLGSFLEKRWEERQQGQQQRALGETSEAKKREKEGLRISEEVNQAAAERGFIGGPACPVKGREIGGGGPKGWIGNVLEGIREGRVVERDFLGGHPFVN</sequence>
<accession>A0A6A5TJ43</accession>
<keyword evidence="3" id="KW-1185">Reference proteome</keyword>
<dbReference type="AlphaFoldDB" id="A0A6A5TJ43"/>
<dbReference type="OrthoDB" id="3944805at2759"/>
<feature type="region of interest" description="Disordered" evidence="1">
    <location>
        <begin position="90"/>
        <end position="109"/>
    </location>
</feature>
<protein>
    <submittedName>
        <fullName evidence="2">Uncharacterized protein</fullName>
    </submittedName>
</protein>
<gene>
    <name evidence="2" type="ORF">CC80DRAFT_597140</name>
</gene>